<evidence type="ECO:0000256" key="9">
    <source>
        <dbReference type="ARBA" id="ARBA00023004"/>
    </source>
</evidence>
<evidence type="ECO:0000256" key="1">
    <source>
        <dbReference type="ARBA" id="ARBA00001970"/>
    </source>
</evidence>
<protein>
    <recommendedName>
        <fullName evidence="12">Cytochrome b561 domain-containing protein</fullName>
    </recommendedName>
</protein>
<dbReference type="InterPro" id="IPR006593">
    <property type="entry name" value="Cyt_b561/ferric_Rdtase_TM"/>
</dbReference>
<gene>
    <name evidence="13" type="ORF">ASPTUDRAFT_41612</name>
</gene>
<organism evidence="13 14">
    <name type="scientific">Aspergillus tubingensis (strain CBS 134.48)</name>
    <dbReference type="NCBI Taxonomy" id="767770"/>
    <lineage>
        <taxon>Eukaryota</taxon>
        <taxon>Fungi</taxon>
        <taxon>Dikarya</taxon>
        <taxon>Ascomycota</taxon>
        <taxon>Pezizomycotina</taxon>
        <taxon>Eurotiomycetes</taxon>
        <taxon>Eurotiomycetidae</taxon>
        <taxon>Eurotiales</taxon>
        <taxon>Aspergillaceae</taxon>
        <taxon>Aspergillus</taxon>
        <taxon>Aspergillus subgen. Circumdati</taxon>
    </lineage>
</organism>
<dbReference type="Pfam" id="PF03188">
    <property type="entry name" value="Cytochrom_B561"/>
    <property type="match status" value="1"/>
</dbReference>
<dbReference type="OrthoDB" id="432881at2759"/>
<evidence type="ECO:0000256" key="3">
    <source>
        <dbReference type="ARBA" id="ARBA00022448"/>
    </source>
</evidence>
<feature type="transmembrane region" description="Helical" evidence="11">
    <location>
        <begin position="52"/>
        <end position="72"/>
    </location>
</feature>
<keyword evidence="3" id="KW-0813">Transport</keyword>
<feature type="transmembrane region" description="Helical" evidence="11">
    <location>
        <begin position="148"/>
        <end position="166"/>
    </location>
</feature>
<feature type="transmembrane region" description="Helical" evidence="11">
    <location>
        <begin position="213"/>
        <end position="232"/>
    </location>
</feature>
<dbReference type="Proteomes" id="UP000184304">
    <property type="component" value="Unassembled WGS sequence"/>
</dbReference>
<dbReference type="GO" id="GO:0016020">
    <property type="term" value="C:membrane"/>
    <property type="evidence" value="ECO:0007669"/>
    <property type="project" value="UniProtKB-SubCell"/>
</dbReference>
<evidence type="ECO:0000256" key="4">
    <source>
        <dbReference type="ARBA" id="ARBA00022617"/>
    </source>
</evidence>
<keyword evidence="14" id="KW-1185">Reference proteome</keyword>
<evidence type="ECO:0000313" key="14">
    <source>
        <dbReference type="Proteomes" id="UP000184304"/>
    </source>
</evidence>
<keyword evidence="5 11" id="KW-0812">Transmembrane</keyword>
<evidence type="ECO:0000256" key="7">
    <source>
        <dbReference type="ARBA" id="ARBA00022982"/>
    </source>
</evidence>
<evidence type="ECO:0000256" key="8">
    <source>
        <dbReference type="ARBA" id="ARBA00022989"/>
    </source>
</evidence>
<dbReference type="STRING" id="767770.A0A1L9N7T0"/>
<evidence type="ECO:0000256" key="5">
    <source>
        <dbReference type="ARBA" id="ARBA00022692"/>
    </source>
</evidence>
<keyword evidence="6" id="KW-0479">Metal-binding</keyword>
<dbReference type="PANTHER" id="PTHR15422">
    <property type="entry name" value="OS05G0565100 PROTEIN"/>
    <property type="match status" value="1"/>
</dbReference>
<dbReference type="AlphaFoldDB" id="A0A1L9N7T0"/>
<evidence type="ECO:0000256" key="11">
    <source>
        <dbReference type="SAM" id="Phobius"/>
    </source>
</evidence>
<dbReference type="GO" id="GO:0140575">
    <property type="term" value="F:transmembrane monodehydroascorbate reductase activity"/>
    <property type="evidence" value="ECO:0007669"/>
    <property type="project" value="InterPro"/>
</dbReference>
<feature type="transmembrane region" description="Helical" evidence="11">
    <location>
        <begin position="108"/>
        <end position="128"/>
    </location>
</feature>
<evidence type="ECO:0000256" key="10">
    <source>
        <dbReference type="ARBA" id="ARBA00023136"/>
    </source>
</evidence>
<dbReference type="PROSITE" id="PS50939">
    <property type="entry name" value="CYTOCHROME_B561"/>
    <property type="match status" value="1"/>
</dbReference>
<dbReference type="EMBL" id="KV878198">
    <property type="protein sequence ID" value="OJI85380.1"/>
    <property type="molecule type" value="Genomic_DNA"/>
</dbReference>
<dbReference type="InterPro" id="IPR045150">
    <property type="entry name" value="CYB561D1/2"/>
</dbReference>
<feature type="transmembrane region" description="Helical" evidence="11">
    <location>
        <begin position="187"/>
        <end position="207"/>
    </location>
</feature>
<comment type="cofactor">
    <cofactor evidence="1">
        <name>heme b</name>
        <dbReference type="ChEBI" id="CHEBI:60344"/>
    </cofactor>
</comment>
<proteinExistence type="predicted"/>
<dbReference type="PANTHER" id="PTHR15422:SF45">
    <property type="entry name" value="CYTOCHROME B561 DOMAIN-CONTAINING PROTEIN"/>
    <property type="match status" value="1"/>
</dbReference>
<keyword evidence="8 11" id="KW-1133">Transmembrane helix</keyword>
<dbReference type="VEuPathDB" id="FungiDB:ASPTUDRAFT_41612"/>
<name>A0A1L9N7T0_ASPTC</name>
<comment type="subcellular location">
    <subcellularLocation>
        <location evidence="2">Membrane</location>
        <topology evidence="2">Multi-pass membrane protein</topology>
    </subcellularLocation>
</comment>
<keyword evidence="10 11" id="KW-0472">Membrane</keyword>
<keyword evidence="4" id="KW-0349">Heme</keyword>
<dbReference type="SMART" id="SM00665">
    <property type="entry name" value="B561"/>
    <property type="match status" value="1"/>
</dbReference>
<evidence type="ECO:0000259" key="12">
    <source>
        <dbReference type="PROSITE" id="PS50939"/>
    </source>
</evidence>
<accession>A0A1L9N7T0</accession>
<reference evidence="14" key="1">
    <citation type="journal article" date="2017" name="Genome Biol.">
        <title>Comparative genomics reveals high biological diversity and specific adaptations in the industrially and medically important fungal genus Aspergillus.</title>
        <authorList>
            <person name="de Vries R.P."/>
            <person name="Riley R."/>
            <person name="Wiebenga A."/>
            <person name="Aguilar-Osorio G."/>
            <person name="Amillis S."/>
            <person name="Uchima C.A."/>
            <person name="Anderluh G."/>
            <person name="Asadollahi M."/>
            <person name="Askin M."/>
            <person name="Barry K."/>
            <person name="Battaglia E."/>
            <person name="Bayram O."/>
            <person name="Benocci T."/>
            <person name="Braus-Stromeyer S.A."/>
            <person name="Caldana C."/>
            <person name="Canovas D."/>
            <person name="Cerqueira G.C."/>
            <person name="Chen F."/>
            <person name="Chen W."/>
            <person name="Choi C."/>
            <person name="Clum A."/>
            <person name="Dos Santos R.A."/>
            <person name="Damasio A.R."/>
            <person name="Diallinas G."/>
            <person name="Emri T."/>
            <person name="Fekete E."/>
            <person name="Flipphi M."/>
            <person name="Freyberg S."/>
            <person name="Gallo A."/>
            <person name="Gournas C."/>
            <person name="Habgood R."/>
            <person name="Hainaut M."/>
            <person name="Harispe M.L."/>
            <person name="Henrissat B."/>
            <person name="Hilden K.S."/>
            <person name="Hope R."/>
            <person name="Hossain A."/>
            <person name="Karabika E."/>
            <person name="Karaffa L."/>
            <person name="Karanyi Z."/>
            <person name="Krasevec N."/>
            <person name="Kuo A."/>
            <person name="Kusch H."/>
            <person name="LaButti K."/>
            <person name="Lagendijk E.L."/>
            <person name="Lapidus A."/>
            <person name="Levasseur A."/>
            <person name="Lindquist E."/>
            <person name="Lipzen A."/>
            <person name="Logrieco A.F."/>
            <person name="MacCabe A."/>
            <person name="Maekelae M.R."/>
            <person name="Malavazi I."/>
            <person name="Melin P."/>
            <person name="Meyer V."/>
            <person name="Mielnichuk N."/>
            <person name="Miskei M."/>
            <person name="Molnar A.P."/>
            <person name="Mule G."/>
            <person name="Ngan C.Y."/>
            <person name="Orejas M."/>
            <person name="Orosz E."/>
            <person name="Ouedraogo J.P."/>
            <person name="Overkamp K.M."/>
            <person name="Park H.-S."/>
            <person name="Perrone G."/>
            <person name="Piumi F."/>
            <person name="Punt P.J."/>
            <person name="Ram A.F."/>
            <person name="Ramon A."/>
            <person name="Rauscher S."/>
            <person name="Record E."/>
            <person name="Riano-Pachon D.M."/>
            <person name="Robert V."/>
            <person name="Roehrig J."/>
            <person name="Ruller R."/>
            <person name="Salamov A."/>
            <person name="Salih N.S."/>
            <person name="Samson R.A."/>
            <person name="Sandor E."/>
            <person name="Sanguinetti M."/>
            <person name="Schuetze T."/>
            <person name="Sepcic K."/>
            <person name="Shelest E."/>
            <person name="Sherlock G."/>
            <person name="Sophianopoulou V."/>
            <person name="Squina F.M."/>
            <person name="Sun H."/>
            <person name="Susca A."/>
            <person name="Todd R.B."/>
            <person name="Tsang A."/>
            <person name="Unkles S.E."/>
            <person name="van de Wiele N."/>
            <person name="van Rossen-Uffink D."/>
            <person name="Oliveira J.V."/>
            <person name="Vesth T.C."/>
            <person name="Visser J."/>
            <person name="Yu J.-H."/>
            <person name="Zhou M."/>
            <person name="Andersen M.R."/>
            <person name="Archer D.B."/>
            <person name="Baker S.E."/>
            <person name="Benoit I."/>
            <person name="Brakhage A.A."/>
            <person name="Braus G.H."/>
            <person name="Fischer R."/>
            <person name="Frisvad J.C."/>
            <person name="Goldman G.H."/>
            <person name="Houbraken J."/>
            <person name="Oakley B."/>
            <person name="Pocsi I."/>
            <person name="Scazzocchio C."/>
            <person name="Seiboth B."/>
            <person name="vanKuyk P.A."/>
            <person name="Wortman J."/>
            <person name="Dyer P.S."/>
            <person name="Grigoriev I.V."/>
        </authorList>
    </citation>
    <scope>NUCLEOTIDE SEQUENCE [LARGE SCALE GENOMIC DNA]</scope>
    <source>
        <strain evidence="14">CBS 134.48</strain>
    </source>
</reference>
<dbReference type="Gene3D" id="1.20.120.1770">
    <property type="match status" value="1"/>
</dbReference>
<feature type="domain" description="Cytochrome b561" evidence="12">
    <location>
        <begin position="40"/>
        <end position="237"/>
    </location>
</feature>
<dbReference type="OMA" id="WASIFLH"/>
<keyword evidence="9" id="KW-0408">Iron</keyword>
<dbReference type="GO" id="GO:0046872">
    <property type="term" value="F:metal ion binding"/>
    <property type="evidence" value="ECO:0007669"/>
    <property type="project" value="UniProtKB-KW"/>
</dbReference>
<keyword evidence="7" id="KW-0249">Electron transport</keyword>
<evidence type="ECO:0000256" key="2">
    <source>
        <dbReference type="ARBA" id="ARBA00004141"/>
    </source>
</evidence>
<evidence type="ECO:0000313" key="13">
    <source>
        <dbReference type="EMBL" id="OJI85380.1"/>
    </source>
</evidence>
<sequence length="241" mass="26235">MASATGIPQEHPDTIQEQEDAPLLHTPGNVPQEKNAAIYQNLFTGTASAAQVGIWMLAILVWTGILSHPLIFFSAHPLLNSAALLLQVQATLILQPTTTPHQKRLGTIIHYIIQTLSLLGFITAFIIIEINKGDHARFTSPHGILGLITYIFIILQVLVGVVQYFVPVQVLGSVEKGKSIYKYHRKSGYVLLLLELATVSAATQTTYNLNVLSIPLWGVLVASVLVVLGLGARIKKHKLGL</sequence>
<evidence type="ECO:0000256" key="6">
    <source>
        <dbReference type="ARBA" id="ARBA00022723"/>
    </source>
</evidence>
<dbReference type="CDD" id="cd08761">
    <property type="entry name" value="Cyt_b561_CYB561D2_like"/>
    <property type="match status" value="1"/>
</dbReference>